<reference evidence="1 2" key="1">
    <citation type="submission" date="2015-11" db="EMBL/GenBank/DDBJ databases">
        <authorList>
            <person name="Menninger J.E."/>
            <person name="Lamey M.E."/>
            <person name="Lindemann J.M."/>
            <person name="Martynyuk T."/>
            <person name="Mele F.E."/>
            <person name="Nabua C.T."/>
            <person name="Napoli C.K."/>
            <person name="Santiago L.M."/>
            <person name="Sweetman A.T."/>
            <person name="Weinstein J.L."/>
            <person name="Barrett N.A."/>
            <person name="Buerkert T.R."/>
            <person name="Cautela J.A."/>
            <person name="Egan M.S."/>
            <person name="Erb J.E."/>
            <person name="Garrigan K.E."/>
            <person name="Hagan D.J."/>
            <person name="Hartwell M.C."/>
            <person name="Hyduchak K.M."/>
            <person name="Jacob A.E."/>
            <person name="DeNigris D.M."/>
            <person name="London S.C."/>
            <person name="King-Smith C."/>
            <person name="Lee-Soety J.Y."/>
            <person name="Bradley K.W."/>
            <person name="Asai D.J."/>
            <person name="Bowman C.A."/>
            <person name="Russell D.A."/>
            <person name="Pope W.H."/>
            <person name="Jacobs-Sera D."/>
            <person name="Hendrix R.W."/>
            <person name="Hatfull G.F."/>
        </authorList>
    </citation>
    <scope>NUCLEOTIDE SEQUENCE [LARGE SCALE GENOMIC DNA]</scope>
</reference>
<evidence type="ECO:0008006" key="3">
    <source>
        <dbReference type="Google" id="ProtNLM"/>
    </source>
</evidence>
<dbReference type="OrthoDB" id="17972at10239"/>
<dbReference type="KEGG" id="vg:40079941"/>
<gene>
    <name evidence="1" type="primary">26</name>
    <name evidence="1" type="ORF">TANK_26</name>
</gene>
<dbReference type="GeneID" id="40079941"/>
<organism evidence="1 2">
    <name type="scientific">Arthrobacter phage Tank</name>
    <dbReference type="NCBI Taxonomy" id="1772319"/>
    <lineage>
        <taxon>Viruses</taxon>
        <taxon>Duplodnaviria</taxon>
        <taxon>Heunggongvirae</taxon>
        <taxon>Uroviricota</taxon>
        <taxon>Caudoviricetes</taxon>
        <taxon>Tankvirus</taxon>
        <taxon>Tankvirus tank</taxon>
    </lineage>
</organism>
<accession>A0A0U4JQD9</accession>
<evidence type="ECO:0000313" key="2">
    <source>
        <dbReference type="Proteomes" id="UP000224284"/>
    </source>
</evidence>
<protein>
    <recommendedName>
        <fullName evidence="3">Head-to-tail adaptor</fullName>
    </recommendedName>
</protein>
<dbReference type="RefSeq" id="YP_009604051.1">
    <property type="nucleotide sequence ID" value="NC_041961.1"/>
</dbReference>
<keyword evidence="2" id="KW-1185">Reference proteome</keyword>
<proteinExistence type="predicted"/>
<evidence type="ECO:0000313" key="1">
    <source>
        <dbReference type="EMBL" id="ALY10561.1"/>
    </source>
</evidence>
<dbReference type="Proteomes" id="UP000224284">
    <property type="component" value="Segment"/>
</dbReference>
<sequence length="238" mass="26627">MSWPVTWPDWANADQMDPNVKNLCEAYARMSLAALTLQRVGGAPVTVMPEPSWRQWGYSAVRDGVYGPFMITFSSEDLRQGWLFEHIEALVIPGYVAGVEQIVIDGITLDPQKYRVEGGNTLVRTDGGVWPTRQGQNFTVRYYDTAPPGELGSYAIGVLAAEFHKLITMSKEKCRLPRSITNVVRQGLTFEIARGLFPDGLTGIPEVDAFIYLYNPHGLKVRPRVYSPDLPKHRQVTA</sequence>
<dbReference type="EMBL" id="KU160669">
    <property type="protein sequence ID" value="ALY10561.1"/>
    <property type="molecule type" value="Genomic_DNA"/>
</dbReference>
<name>A0A0U4JQD9_9CAUD</name>